<keyword evidence="1" id="KW-0812">Transmembrane</keyword>
<comment type="caution">
    <text evidence="2">The sequence shown here is derived from an EMBL/GenBank/DDBJ whole genome shotgun (WGS) entry which is preliminary data.</text>
</comment>
<dbReference type="EMBL" id="NGKA01000005">
    <property type="protein sequence ID" value="RSU13572.1"/>
    <property type="molecule type" value="Genomic_DNA"/>
</dbReference>
<dbReference type="Proteomes" id="UP000287605">
    <property type="component" value="Unassembled WGS sequence"/>
</dbReference>
<organism evidence="2 3">
    <name type="scientific">Vagococcus elongatus</name>
    <dbReference type="NCBI Taxonomy" id="180344"/>
    <lineage>
        <taxon>Bacteria</taxon>
        <taxon>Bacillati</taxon>
        <taxon>Bacillota</taxon>
        <taxon>Bacilli</taxon>
        <taxon>Lactobacillales</taxon>
        <taxon>Enterococcaceae</taxon>
        <taxon>Vagococcus</taxon>
    </lineage>
</organism>
<dbReference type="RefSeq" id="WP_126807929.1">
    <property type="nucleotide sequence ID" value="NZ_NGKA01000005.1"/>
</dbReference>
<evidence type="ECO:0000256" key="1">
    <source>
        <dbReference type="SAM" id="Phobius"/>
    </source>
</evidence>
<proteinExistence type="predicted"/>
<gene>
    <name evidence="2" type="ORF">CBF29_04785</name>
</gene>
<accession>A0A430AZZ7</accession>
<feature type="transmembrane region" description="Helical" evidence="1">
    <location>
        <begin position="42"/>
        <end position="73"/>
    </location>
</feature>
<sequence length="82" mass="9126">MTILQFTIFLIIFFGSQLMMEKGQFAEWLALQKTSLVLLGSIGGMVTSVCIGYLFNINFVPIAATIFFGSVIVGKFRKILIK</sequence>
<reference evidence="2 3" key="1">
    <citation type="submission" date="2017-05" db="EMBL/GenBank/DDBJ databases">
        <title>Vagococcus spp. assemblies.</title>
        <authorList>
            <person name="Gulvik C.A."/>
        </authorList>
    </citation>
    <scope>NUCLEOTIDE SEQUENCE [LARGE SCALE GENOMIC DNA]</scope>
    <source>
        <strain evidence="2 3">CCUG 51432</strain>
    </source>
</reference>
<dbReference type="AlphaFoldDB" id="A0A430AZZ7"/>
<evidence type="ECO:0000313" key="3">
    <source>
        <dbReference type="Proteomes" id="UP000287605"/>
    </source>
</evidence>
<keyword evidence="1" id="KW-0472">Membrane</keyword>
<protein>
    <submittedName>
        <fullName evidence="2">Uncharacterized protein</fullName>
    </submittedName>
</protein>
<evidence type="ECO:0000313" key="2">
    <source>
        <dbReference type="EMBL" id="RSU13572.1"/>
    </source>
</evidence>
<name>A0A430AZZ7_9ENTE</name>
<keyword evidence="3" id="KW-1185">Reference proteome</keyword>
<keyword evidence="1" id="KW-1133">Transmembrane helix</keyword>